<dbReference type="SUPFAM" id="SSF53474">
    <property type="entry name" value="alpha/beta-Hydrolases"/>
    <property type="match status" value="1"/>
</dbReference>
<dbReference type="GO" id="GO:0006629">
    <property type="term" value="P:lipid metabolic process"/>
    <property type="evidence" value="ECO:0000318"/>
    <property type="project" value="GO_Central"/>
</dbReference>
<name>A0A2A6CJ07_PRIPA</name>
<evidence type="ECO:0000313" key="1">
    <source>
        <dbReference type="EnsemblMetazoa" id="PPA06633.1"/>
    </source>
</evidence>
<keyword evidence="2" id="KW-1185">Reference proteome</keyword>
<accession>A0A2A6CJ07</accession>
<dbReference type="AlphaFoldDB" id="A0A2A6CJ07"/>
<accession>A0A8R1YEE0</accession>
<reference evidence="1" key="2">
    <citation type="submission" date="2022-06" db="UniProtKB">
        <authorList>
            <consortium name="EnsemblMetazoa"/>
        </authorList>
    </citation>
    <scope>IDENTIFICATION</scope>
    <source>
        <strain evidence="1">PS312</strain>
    </source>
</reference>
<dbReference type="InterPro" id="IPR006693">
    <property type="entry name" value="AB_hydrolase_lipase"/>
</dbReference>
<protein>
    <submittedName>
        <fullName evidence="1">Abhydro_lipase domain-containing protein</fullName>
    </submittedName>
</protein>
<dbReference type="GO" id="GO:0016298">
    <property type="term" value="F:lipase activity"/>
    <property type="evidence" value="ECO:0000318"/>
    <property type="project" value="GO_Central"/>
</dbReference>
<dbReference type="Pfam" id="PF04083">
    <property type="entry name" value="Abhydro_lipase"/>
    <property type="match status" value="1"/>
</dbReference>
<dbReference type="Gene3D" id="3.40.50.1820">
    <property type="entry name" value="alpha/beta hydrolase"/>
    <property type="match status" value="1"/>
</dbReference>
<organism evidence="1 2">
    <name type="scientific">Pristionchus pacificus</name>
    <name type="common">Parasitic nematode worm</name>
    <dbReference type="NCBI Taxonomy" id="54126"/>
    <lineage>
        <taxon>Eukaryota</taxon>
        <taxon>Metazoa</taxon>
        <taxon>Ecdysozoa</taxon>
        <taxon>Nematoda</taxon>
        <taxon>Chromadorea</taxon>
        <taxon>Rhabditida</taxon>
        <taxon>Rhabditina</taxon>
        <taxon>Diplogasteromorpha</taxon>
        <taxon>Diplogasteroidea</taxon>
        <taxon>Neodiplogasteridae</taxon>
        <taxon>Pristionchus</taxon>
    </lineage>
</organism>
<sequence length="198" mass="22265">KGIVERWGYRVEQHDVTISDGYILDLFRLPAGRNDSSRASNDTRIRPTILFVHGLQANSLQYVLNLPNQSAGISKPNVFLANTRGKKFGKRHVQLNSAQNEFSVIIGSSRFSFRIDEMANFDVPATIDKVLELNGNEHYIVCCVHGTVLGFTALADNPEYNGKVKKMFALTPVGSAHYLKGLFRFLLFLHDSFRPITH</sequence>
<dbReference type="Proteomes" id="UP000005239">
    <property type="component" value="Unassembled WGS sequence"/>
</dbReference>
<dbReference type="PANTHER" id="PTHR11005">
    <property type="entry name" value="LYSOSOMAL ACID LIPASE-RELATED"/>
    <property type="match status" value="1"/>
</dbReference>
<reference evidence="2" key="1">
    <citation type="journal article" date="2008" name="Nat. Genet.">
        <title>The Pristionchus pacificus genome provides a unique perspective on nematode lifestyle and parasitism.</title>
        <authorList>
            <person name="Dieterich C."/>
            <person name="Clifton S.W."/>
            <person name="Schuster L.N."/>
            <person name="Chinwalla A."/>
            <person name="Delehaunty K."/>
            <person name="Dinkelacker I."/>
            <person name="Fulton L."/>
            <person name="Fulton R."/>
            <person name="Godfrey J."/>
            <person name="Minx P."/>
            <person name="Mitreva M."/>
            <person name="Roeseler W."/>
            <person name="Tian H."/>
            <person name="Witte H."/>
            <person name="Yang S.P."/>
            <person name="Wilson R.K."/>
            <person name="Sommer R.J."/>
        </authorList>
    </citation>
    <scope>NUCLEOTIDE SEQUENCE [LARGE SCALE GENOMIC DNA]</scope>
    <source>
        <strain evidence="2">PS312</strain>
    </source>
</reference>
<dbReference type="InterPro" id="IPR029058">
    <property type="entry name" value="AB_hydrolase_fold"/>
</dbReference>
<dbReference type="EnsemblMetazoa" id="PPA06633.1">
    <property type="protein sequence ID" value="PPA06633.1"/>
    <property type="gene ID" value="WBGene00096187"/>
</dbReference>
<dbReference type="OrthoDB" id="9974421at2759"/>
<evidence type="ECO:0000313" key="2">
    <source>
        <dbReference type="Proteomes" id="UP000005239"/>
    </source>
</evidence>
<proteinExistence type="predicted"/>
<gene>
    <name evidence="1" type="primary">WBGene00096187</name>
</gene>